<dbReference type="AlphaFoldDB" id="A0A1H8IH58"/>
<name>A0A1H8IH58_9FLAO</name>
<protein>
    <recommendedName>
        <fullName evidence="3">CarboxypepD_reg-like domain-containing protein</fullName>
    </recommendedName>
</protein>
<keyword evidence="2" id="KW-1185">Reference proteome</keyword>
<dbReference type="EMBL" id="FODN01000001">
    <property type="protein sequence ID" value="SEN67585.1"/>
    <property type="molecule type" value="Genomic_DNA"/>
</dbReference>
<evidence type="ECO:0008006" key="3">
    <source>
        <dbReference type="Google" id="ProtNLM"/>
    </source>
</evidence>
<evidence type="ECO:0000313" key="2">
    <source>
        <dbReference type="Proteomes" id="UP000198657"/>
    </source>
</evidence>
<dbReference type="Proteomes" id="UP000198657">
    <property type="component" value="Unassembled WGS sequence"/>
</dbReference>
<dbReference type="InterPro" id="IPR008969">
    <property type="entry name" value="CarboxyPept-like_regulatory"/>
</dbReference>
<sequence>MPVKIKNTLQFIVLLLVQVVFGQANITKEIRGKITSDSVAVDRINVVNVSTEKATVSDASGFFTIPVKEGDILVFTAVNLEGVRRKINKQDLLGEVITVLMILKSIILKEVIVNESSITAESLGIIPYGQKKYTPSERKLYTATSGGGIDGLLNTISGRKAMLKKEIIVEKKEQLLARIDMLFEDKYYTETLRIPPDYIKGFQYYCVDDAAFANALRDKNKTLVMYLIVKLAENYNEIIIFENQ</sequence>
<dbReference type="STRING" id="604089.SAMN04487942_0559"/>
<reference evidence="2" key="1">
    <citation type="submission" date="2016-10" db="EMBL/GenBank/DDBJ databases">
        <authorList>
            <person name="Varghese N."/>
            <person name="Submissions S."/>
        </authorList>
    </citation>
    <scope>NUCLEOTIDE SEQUENCE [LARGE SCALE GENOMIC DNA]</scope>
    <source>
        <strain evidence="2">CGMCC 1.8704</strain>
    </source>
</reference>
<evidence type="ECO:0000313" key="1">
    <source>
        <dbReference type="EMBL" id="SEN67585.1"/>
    </source>
</evidence>
<proteinExistence type="predicted"/>
<gene>
    <name evidence="1" type="ORF">SAMN04487942_0559</name>
</gene>
<accession>A0A1H8IH58</accession>
<organism evidence="1 2">
    <name type="scientific">Flavobacterium sinopsychrotolerans</name>
    <dbReference type="NCBI Taxonomy" id="604089"/>
    <lineage>
        <taxon>Bacteria</taxon>
        <taxon>Pseudomonadati</taxon>
        <taxon>Bacteroidota</taxon>
        <taxon>Flavobacteriia</taxon>
        <taxon>Flavobacteriales</taxon>
        <taxon>Flavobacteriaceae</taxon>
        <taxon>Flavobacterium</taxon>
    </lineage>
</organism>
<dbReference type="SUPFAM" id="SSF49464">
    <property type="entry name" value="Carboxypeptidase regulatory domain-like"/>
    <property type="match status" value="1"/>
</dbReference>